<evidence type="ECO:0000256" key="5">
    <source>
        <dbReference type="ARBA" id="ARBA00031370"/>
    </source>
</evidence>
<gene>
    <name evidence="11" type="ORF">CARUB_v10018407mg</name>
</gene>
<proteinExistence type="inferred from homology"/>
<dbReference type="EMBL" id="KB870809">
    <property type="protein sequence ID" value="EOA25100.1"/>
    <property type="molecule type" value="Genomic_DNA"/>
</dbReference>
<keyword evidence="9" id="KW-0547">Nucleotide-binding</keyword>
<evidence type="ECO:0000256" key="2">
    <source>
        <dbReference type="ARBA" id="ARBA00012148"/>
    </source>
</evidence>
<dbReference type="GO" id="GO:0009134">
    <property type="term" value="P:nucleoside diphosphate catabolic process"/>
    <property type="evidence" value="ECO:0007669"/>
    <property type="project" value="TreeGrafter"/>
</dbReference>
<dbReference type="PANTHER" id="PTHR11782">
    <property type="entry name" value="ADENOSINE/GUANOSINE DIPHOSPHATASE"/>
    <property type="match status" value="1"/>
</dbReference>
<dbReference type="AlphaFoldDB" id="R0HIS2"/>
<dbReference type="Gene3D" id="3.30.420.40">
    <property type="match status" value="1"/>
</dbReference>
<name>R0HIS2_9BRAS</name>
<dbReference type="Proteomes" id="UP000029121">
    <property type="component" value="Unassembled WGS sequence"/>
</dbReference>
<protein>
    <recommendedName>
        <fullName evidence="2">apyrase</fullName>
        <ecNumber evidence="2">3.6.1.5</ecNumber>
    </recommendedName>
    <alternativeName>
        <fullName evidence="6">ATP-diphosphatase</fullName>
    </alternativeName>
    <alternativeName>
        <fullName evidence="7">ATP-diphosphohydrolase</fullName>
    </alternativeName>
    <alternativeName>
        <fullName evidence="4">Adenosine diphosphatase</fullName>
    </alternativeName>
    <alternativeName>
        <fullName evidence="5">NTPDase</fullName>
    </alternativeName>
</protein>
<keyword evidence="12" id="KW-1185">Reference proteome</keyword>
<evidence type="ECO:0000256" key="8">
    <source>
        <dbReference type="ARBA" id="ARBA00049175"/>
    </source>
</evidence>
<dbReference type="GO" id="GO:0005524">
    <property type="term" value="F:ATP binding"/>
    <property type="evidence" value="ECO:0007669"/>
    <property type="project" value="UniProtKB-KW"/>
</dbReference>
<keyword evidence="3" id="KW-0378">Hydrolase</keyword>
<comment type="catalytic activity">
    <reaction evidence="8">
        <text>a ribonucleoside 5'-triphosphate + 2 H2O = a ribonucleoside 5'-phosphate + 2 phosphate + 2 H(+)</text>
        <dbReference type="Rhea" id="RHEA:36795"/>
        <dbReference type="ChEBI" id="CHEBI:15377"/>
        <dbReference type="ChEBI" id="CHEBI:15378"/>
        <dbReference type="ChEBI" id="CHEBI:43474"/>
        <dbReference type="ChEBI" id="CHEBI:58043"/>
        <dbReference type="ChEBI" id="CHEBI:61557"/>
        <dbReference type="EC" id="3.6.1.5"/>
    </reaction>
</comment>
<comment type="similarity">
    <text evidence="1">Belongs to the GDA1/CD39 NTPase family.</text>
</comment>
<dbReference type="Pfam" id="PF01150">
    <property type="entry name" value="GDA1_CD39"/>
    <property type="match status" value="1"/>
</dbReference>
<evidence type="ECO:0000256" key="3">
    <source>
        <dbReference type="ARBA" id="ARBA00022801"/>
    </source>
</evidence>
<evidence type="ECO:0000256" key="9">
    <source>
        <dbReference type="PIRSR" id="PIRSR600407-2"/>
    </source>
</evidence>
<feature type="binding site" evidence="9">
    <location>
        <begin position="216"/>
        <end position="220"/>
    </location>
    <ligand>
        <name>ATP</name>
        <dbReference type="ChEBI" id="CHEBI:30616"/>
    </ligand>
</feature>
<sequence>MNPEMDELKAPILPDHQPSSPPSKLKKRIIIPTVISGALALGIVSLLLNLNPAPVPAPPSGNLYSAIIDAGSSGSRVHVFKYSIDQFGVPVFNFGSLNYESFSIPDGLSTFANNLDGAKVKVQELVDFAKAKIPELMWSRSDIRLMATAGMRLIAYDDRENILNAAREVLHASGLSFRDEWASVISGLYAWVIANYALGSLGNDKSPTTGILELGGASAQVTFVSSDKLVSHVDSRNKTYGSVPYNIYSHSFPDSGKDAAIKRLMDKLQKSTVGDEKVKDPCTPKGYKYVNHQNKYLSVFLADESEYTKLEAAGDFTDCKTKTLELLKEQNDMCPSSYCAIGSTYTPKLKGNSFLATASFFFTSTFFKLDQKFWYSDLRHKGDAFCRKDWDELVKEYEGTDLEYLRGYCFSSAYIISMFERLGTPRVIFSNKVKNTPLNWALGAFIDTVSQPSISPAPSPAPTYGNGDNSRRFLGF</sequence>
<organism evidence="11 12">
    <name type="scientific">Capsella rubella</name>
    <dbReference type="NCBI Taxonomy" id="81985"/>
    <lineage>
        <taxon>Eukaryota</taxon>
        <taxon>Viridiplantae</taxon>
        <taxon>Streptophyta</taxon>
        <taxon>Embryophyta</taxon>
        <taxon>Tracheophyta</taxon>
        <taxon>Spermatophyta</taxon>
        <taxon>Magnoliopsida</taxon>
        <taxon>eudicotyledons</taxon>
        <taxon>Gunneridae</taxon>
        <taxon>Pentapetalae</taxon>
        <taxon>rosids</taxon>
        <taxon>malvids</taxon>
        <taxon>Brassicales</taxon>
        <taxon>Brassicaceae</taxon>
        <taxon>Camelineae</taxon>
        <taxon>Capsella</taxon>
    </lineage>
</organism>
<dbReference type="GO" id="GO:0016020">
    <property type="term" value="C:membrane"/>
    <property type="evidence" value="ECO:0007669"/>
    <property type="project" value="TreeGrafter"/>
</dbReference>
<dbReference type="GO" id="GO:0004050">
    <property type="term" value="F:apyrase activity"/>
    <property type="evidence" value="ECO:0007669"/>
    <property type="project" value="UniProtKB-EC"/>
</dbReference>
<evidence type="ECO:0000256" key="7">
    <source>
        <dbReference type="ARBA" id="ARBA00032306"/>
    </source>
</evidence>
<dbReference type="Gene3D" id="3.30.420.150">
    <property type="entry name" value="Exopolyphosphatase. Domain 2"/>
    <property type="match status" value="1"/>
</dbReference>
<keyword evidence="9" id="KW-0067">ATP-binding</keyword>
<dbReference type="GO" id="GO:0017110">
    <property type="term" value="F:nucleoside diphosphate phosphatase activity"/>
    <property type="evidence" value="ECO:0007669"/>
    <property type="project" value="TreeGrafter"/>
</dbReference>
<feature type="region of interest" description="Disordered" evidence="10">
    <location>
        <begin position="1"/>
        <end position="24"/>
    </location>
</feature>
<evidence type="ECO:0000256" key="1">
    <source>
        <dbReference type="ARBA" id="ARBA00009283"/>
    </source>
</evidence>
<dbReference type="InterPro" id="IPR000407">
    <property type="entry name" value="GDA1_CD39_NTPase"/>
</dbReference>
<dbReference type="EC" id="3.6.1.5" evidence="2"/>
<dbReference type="STRING" id="81985.R0HIS2"/>
<evidence type="ECO:0000313" key="12">
    <source>
        <dbReference type="Proteomes" id="UP000029121"/>
    </source>
</evidence>
<evidence type="ECO:0000256" key="10">
    <source>
        <dbReference type="SAM" id="MobiDB-lite"/>
    </source>
</evidence>
<dbReference type="eggNOG" id="KOG1386">
    <property type="taxonomic scope" value="Eukaryota"/>
</dbReference>
<evidence type="ECO:0000256" key="6">
    <source>
        <dbReference type="ARBA" id="ARBA00031428"/>
    </source>
</evidence>
<evidence type="ECO:0000313" key="11">
    <source>
        <dbReference type="EMBL" id="EOA25100.1"/>
    </source>
</evidence>
<dbReference type="PANTHER" id="PTHR11782:SF100">
    <property type="entry name" value="APYRASE 3-RELATED"/>
    <property type="match status" value="1"/>
</dbReference>
<accession>R0HIS2</accession>
<reference evidence="12" key="1">
    <citation type="journal article" date="2013" name="Nat. Genet.">
        <title>The Capsella rubella genome and the genomic consequences of rapid mating system evolution.</title>
        <authorList>
            <person name="Slotte T."/>
            <person name="Hazzouri K.M."/>
            <person name="Agren J.A."/>
            <person name="Koenig D."/>
            <person name="Maumus F."/>
            <person name="Guo Y.L."/>
            <person name="Steige K."/>
            <person name="Platts A.E."/>
            <person name="Escobar J.S."/>
            <person name="Newman L.K."/>
            <person name="Wang W."/>
            <person name="Mandakova T."/>
            <person name="Vello E."/>
            <person name="Smith L.M."/>
            <person name="Henz S.R."/>
            <person name="Steffen J."/>
            <person name="Takuno S."/>
            <person name="Brandvain Y."/>
            <person name="Coop G."/>
            <person name="Andolfatto P."/>
            <person name="Hu T.T."/>
            <person name="Blanchette M."/>
            <person name="Clark R.M."/>
            <person name="Quesneville H."/>
            <person name="Nordborg M."/>
            <person name="Gaut B.S."/>
            <person name="Lysak M.A."/>
            <person name="Jenkins J."/>
            <person name="Grimwood J."/>
            <person name="Chapman J."/>
            <person name="Prochnik S."/>
            <person name="Shu S."/>
            <person name="Rokhsar D."/>
            <person name="Schmutz J."/>
            <person name="Weigel D."/>
            <person name="Wright S.I."/>
        </authorList>
    </citation>
    <scope>NUCLEOTIDE SEQUENCE [LARGE SCALE GENOMIC DNA]</scope>
    <source>
        <strain evidence="12">cv. Monte Gargano</strain>
    </source>
</reference>
<evidence type="ECO:0000256" key="4">
    <source>
        <dbReference type="ARBA" id="ARBA00030084"/>
    </source>
</evidence>